<name>A0ABS5PBB5_9FLAO</name>
<dbReference type="EMBL" id="JAGYVZ010000009">
    <property type="protein sequence ID" value="MBS7231583.1"/>
    <property type="molecule type" value="Genomic_DNA"/>
</dbReference>
<dbReference type="Gene3D" id="1.20.120.450">
    <property type="entry name" value="dinb family like domain"/>
    <property type="match status" value="1"/>
</dbReference>
<reference evidence="1 2" key="1">
    <citation type="journal article" date="2018" name="Int. J. Syst. Evol. Microbiol.">
        <title>Flavobacterium chryseum sp. nov. and Flavobacterium psychroterrae sp. nov., novel environmental bacteria isolated from Antarctica.</title>
        <authorList>
            <person name="Kralova S."/>
            <person name="Svec P."/>
            <person name="Busse H.J."/>
            <person name="Stankova E."/>
            <person name="Vaczi P."/>
            <person name="Sedlacek I."/>
        </authorList>
    </citation>
    <scope>NUCLEOTIDE SEQUENCE [LARGE SCALE GENOMIC DNA]</scope>
    <source>
        <strain evidence="1 2">CCM 8827</strain>
    </source>
</reference>
<dbReference type="InterPro" id="IPR034660">
    <property type="entry name" value="DinB/YfiT-like"/>
</dbReference>
<gene>
    <name evidence="1" type="ORF">KHA90_11165</name>
</gene>
<accession>A0ABS5PBB5</accession>
<evidence type="ECO:0000313" key="2">
    <source>
        <dbReference type="Proteomes" id="UP000722625"/>
    </source>
</evidence>
<protein>
    <submittedName>
        <fullName evidence="1">DinB family protein</fullName>
    </submittedName>
</protein>
<dbReference type="Proteomes" id="UP000722625">
    <property type="component" value="Unassembled WGS sequence"/>
</dbReference>
<comment type="caution">
    <text evidence="1">The sequence shown here is derived from an EMBL/GenBank/DDBJ whole genome shotgun (WGS) entry which is preliminary data.</text>
</comment>
<evidence type="ECO:0000313" key="1">
    <source>
        <dbReference type="EMBL" id="MBS7231583.1"/>
    </source>
</evidence>
<organism evidence="1 2">
    <name type="scientific">Flavobacterium psychroterrae</name>
    <dbReference type="NCBI Taxonomy" id="2133767"/>
    <lineage>
        <taxon>Bacteria</taxon>
        <taxon>Pseudomonadati</taxon>
        <taxon>Bacteroidota</taxon>
        <taxon>Flavobacteriia</taxon>
        <taxon>Flavobacteriales</taxon>
        <taxon>Flavobacteriaceae</taxon>
        <taxon>Flavobacterium</taxon>
    </lineage>
</organism>
<keyword evidence="2" id="KW-1185">Reference proteome</keyword>
<dbReference type="SUPFAM" id="SSF109854">
    <property type="entry name" value="DinB/YfiT-like putative metalloenzymes"/>
    <property type="match status" value="1"/>
</dbReference>
<sequence length="160" mass="18542">MYRKGAIGALLDEYERAILDLSHTIDDITNNELIAIADPVTTDTSCVSVQSVLAHVVNSGYAYALYIKQLSNKSLDFPDEIFRTNVSDYQKDLRDFFVFTEATFQNITDNQLEESDNTKKIVTSWGQVYDIEQITEHAIVHVLRHRRQLERFKIILRERK</sequence>
<proteinExistence type="predicted"/>